<dbReference type="SUPFAM" id="SSF51695">
    <property type="entry name" value="PLC-like phosphodiesterases"/>
    <property type="match status" value="1"/>
</dbReference>
<keyword evidence="2" id="KW-0732">Signal</keyword>
<evidence type="ECO:0000259" key="3">
    <source>
        <dbReference type="SMART" id="SM00148"/>
    </source>
</evidence>
<dbReference type="Proteomes" id="UP001610728">
    <property type="component" value="Unassembled WGS sequence"/>
</dbReference>
<feature type="domain" description="Phosphatidylinositol-specific phospholipase C X" evidence="3">
    <location>
        <begin position="49"/>
        <end position="193"/>
    </location>
</feature>
<accession>A0ABR4MA43</accession>
<feature type="compositionally biased region" description="Acidic residues" evidence="1">
    <location>
        <begin position="351"/>
        <end position="375"/>
    </location>
</feature>
<dbReference type="RefSeq" id="XP_070856324.1">
    <property type="nucleotide sequence ID" value="XM_071001434.1"/>
</dbReference>
<feature type="region of interest" description="Disordered" evidence="1">
    <location>
        <begin position="317"/>
        <end position="385"/>
    </location>
</feature>
<dbReference type="GeneID" id="98120830"/>
<reference evidence="4 5" key="1">
    <citation type="submission" date="2020-05" db="EMBL/GenBank/DDBJ databases">
        <title>Ceratocystis lukuohia genome.</title>
        <authorList>
            <person name="Harrington T.C."/>
            <person name="Kim K."/>
            <person name="Mayers C.G."/>
        </authorList>
    </citation>
    <scope>NUCLEOTIDE SEQUENCE [LARGE SCALE GENOMIC DNA]</scope>
    <source>
        <strain evidence="4 5">C4212</strain>
    </source>
</reference>
<evidence type="ECO:0000256" key="2">
    <source>
        <dbReference type="SAM" id="SignalP"/>
    </source>
</evidence>
<dbReference type="PANTHER" id="PTHR13593">
    <property type="match status" value="1"/>
</dbReference>
<feature type="signal peptide" evidence="2">
    <location>
        <begin position="1"/>
        <end position="17"/>
    </location>
</feature>
<sequence length="385" mass="42370">MRCSLFTVLASLAFSHAGIFKDIEDKWSFDLDDGDQSEWMDTIGDEVALTALSIPGTHNSVTGMSGVSRTQNIPLDEQLIAGIRYIDITCWYTHDDIMIYNGRTATGSNLKSVLITLYQFLYNHPSEAIILRIHQGGGILGSSRAFLRSMEGYFSSDSEFGQHHQEYIYSEYTVEDGIPTLGQVRGKVLILRDFKSSSPASYGIPWSSDTVSSYKPGFTVSTLLLNRKWNAIKSHLGRGRSQDFNKLRITYTTPSVGVKVKPIDFAVENQGRVGMNGLLGDYLSLKKGSFFGVVVMDFPGYSLIDEILKLNKDYQDSELDDSSSHSSDATTVEDFDFDEVHGGETHPAEASGDDVDEVGGDGVDEVGGDDVDEVGGDERKVEPMI</sequence>
<evidence type="ECO:0000256" key="1">
    <source>
        <dbReference type="SAM" id="MobiDB-lite"/>
    </source>
</evidence>
<evidence type="ECO:0000313" key="5">
    <source>
        <dbReference type="Proteomes" id="UP001610728"/>
    </source>
</evidence>
<dbReference type="Pfam" id="PF00388">
    <property type="entry name" value="PI-PLC-X"/>
    <property type="match status" value="1"/>
</dbReference>
<dbReference type="Gene3D" id="3.20.20.190">
    <property type="entry name" value="Phosphatidylinositol (PI) phosphodiesterase"/>
    <property type="match status" value="1"/>
</dbReference>
<proteinExistence type="predicted"/>
<dbReference type="InterPro" id="IPR017946">
    <property type="entry name" value="PLC-like_Pdiesterase_TIM-brl"/>
</dbReference>
<organism evidence="4 5">
    <name type="scientific">Ceratocystis lukuohia</name>
    <dbReference type="NCBI Taxonomy" id="2019550"/>
    <lineage>
        <taxon>Eukaryota</taxon>
        <taxon>Fungi</taxon>
        <taxon>Dikarya</taxon>
        <taxon>Ascomycota</taxon>
        <taxon>Pezizomycotina</taxon>
        <taxon>Sordariomycetes</taxon>
        <taxon>Hypocreomycetidae</taxon>
        <taxon>Microascales</taxon>
        <taxon>Ceratocystidaceae</taxon>
        <taxon>Ceratocystis</taxon>
    </lineage>
</organism>
<dbReference type="PROSITE" id="PS50007">
    <property type="entry name" value="PIPLC_X_DOMAIN"/>
    <property type="match status" value="1"/>
</dbReference>
<feature type="chain" id="PRO_5047208578" evidence="2">
    <location>
        <begin position="18"/>
        <end position="385"/>
    </location>
</feature>
<comment type="caution">
    <text evidence="4">The sequence shown here is derived from an EMBL/GenBank/DDBJ whole genome shotgun (WGS) entry which is preliminary data.</text>
</comment>
<protein>
    <submittedName>
        <fullName evidence="4">1-phosphatidylinositol phosphodiesterase</fullName>
    </submittedName>
</protein>
<feature type="compositionally biased region" description="Basic and acidic residues" evidence="1">
    <location>
        <begin position="338"/>
        <end position="347"/>
    </location>
</feature>
<evidence type="ECO:0000313" key="4">
    <source>
        <dbReference type="EMBL" id="KAL2885143.1"/>
    </source>
</evidence>
<dbReference type="EMBL" id="JABSNW010000008">
    <property type="protein sequence ID" value="KAL2885143.1"/>
    <property type="molecule type" value="Genomic_DNA"/>
</dbReference>
<name>A0ABR4MA43_9PEZI</name>
<feature type="compositionally biased region" description="Basic and acidic residues" evidence="1">
    <location>
        <begin position="376"/>
        <end position="385"/>
    </location>
</feature>
<keyword evidence="5" id="KW-1185">Reference proteome</keyword>
<dbReference type="InterPro" id="IPR000909">
    <property type="entry name" value="PLipase_C_PInositol-sp_X_dom"/>
</dbReference>
<dbReference type="PANTHER" id="PTHR13593:SF113">
    <property type="entry name" value="SI:DKEY-266F7.9"/>
    <property type="match status" value="1"/>
</dbReference>
<dbReference type="SMART" id="SM00148">
    <property type="entry name" value="PLCXc"/>
    <property type="match status" value="1"/>
</dbReference>
<dbReference type="InterPro" id="IPR051057">
    <property type="entry name" value="PI-PLC_domain"/>
</dbReference>
<gene>
    <name evidence="4" type="ORF">HOO65_080093</name>
</gene>